<evidence type="ECO:0000313" key="2">
    <source>
        <dbReference type="EMBL" id="GAH34943.1"/>
    </source>
</evidence>
<dbReference type="InterPro" id="IPR051673">
    <property type="entry name" value="SSDNA_exonuclease_RecJ"/>
</dbReference>
<dbReference type="AlphaFoldDB" id="X1GPL2"/>
<dbReference type="SUPFAM" id="SSF64182">
    <property type="entry name" value="DHH phosphoesterases"/>
    <property type="match status" value="1"/>
</dbReference>
<comment type="caution">
    <text evidence="2">The sequence shown here is derived from an EMBL/GenBank/DDBJ whole genome shotgun (WGS) entry which is preliminary data.</text>
</comment>
<feature type="domain" description="DDH" evidence="1">
    <location>
        <begin position="20"/>
        <end position="169"/>
    </location>
</feature>
<evidence type="ECO:0000259" key="1">
    <source>
        <dbReference type="Pfam" id="PF01368"/>
    </source>
</evidence>
<dbReference type="GO" id="GO:0004527">
    <property type="term" value="F:exonuclease activity"/>
    <property type="evidence" value="ECO:0007669"/>
    <property type="project" value="UniProtKB-KW"/>
</dbReference>
<dbReference type="Pfam" id="PF01368">
    <property type="entry name" value="DHH"/>
    <property type="match status" value="1"/>
</dbReference>
<reference evidence="2" key="1">
    <citation type="journal article" date="2014" name="Front. Microbiol.">
        <title>High frequency of phylogenetically diverse reductive dehalogenase-homologous genes in deep subseafloor sedimentary metagenomes.</title>
        <authorList>
            <person name="Kawai M."/>
            <person name="Futagami T."/>
            <person name="Toyoda A."/>
            <person name="Takaki Y."/>
            <person name="Nishi S."/>
            <person name="Hori S."/>
            <person name="Arai W."/>
            <person name="Tsubouchi T."/>
            <person name="Morono Y."/>
            <person name="Uchiyama I."/>
            <person name="Ito T."/>
            <person name="Fujiyama A."/>
            <person name="Inagaki F."/>
            <person name="Takami H."/>
        </authorList>
    </citation>
    <scope>NUCLEOTIDE SEQUENCE</scope>
    <source>
        <strain evidence="2">Expedition CK06-06</strain>
    </source>
</reference>
<dbReference type="EMBL" id="BARU01010604">
    <property type="protein sequence ID" value="GAH34943.1"/>
    <property type="molecule type" value="Genomic_DNA"/>
</dbReference>
<feature type="non-terminal residue" evidence="2">
    <location>
        <position position="187"/>
    </location>
</feature>
<dbReference type="InterPro" id="IPR001667">
    <property type="entry name" value="DDH_dom"/>
</dbReference>
<name>X1GPL2_9ZZZZ</name>
<accession>X1GPL2</accession>
<dbReference type="Gene3D" id="3.90.1640.30">
    <property type="match status" value="1"/>
</dbReference>
<proteinExistence type="predicted"/>
<dbReference type="PANTHER" id="PTHR30255:SF2">
    <property type="entry name" value="SINGLE-STRANDED-DNA-SPECIFIC EXONUCLEASE RECJ"/>
    <property type="match status" value="1"/>
</dbReference>
<protein>
    <recommendedName>
        <fullName evidence="1">DDH domain-containing protein</fullName>
    </recommendedName>
</protein>
<dbReference type="InterPro" id="IPR038763">
    <property type="entry name" value="DHH_sf"/>
</dbReference>
<dbReference type="PANTHER" id="PTHR30255">
    <property type="entry name" value="SINGLE-STRANDED-DNA-SPECIFIC EXONUCLEASE RECJ"/>
    <property type="match status" value="1"/>
</dbReference>
<gene>
    <name evidence="2" type="ORF">S03H2_20172</name>
</gene>
<organism evidence="2">
    <name type="scientific">marine sediment metagenome</name>
    <dbReference type="NCBI Taxonomy" id="412755"/>
    <lineage>
        <taxon>unclassified sequences</taxon>
        <taxon>metagenomes</taxon>
        <taxon>ecological metagenomes</taxon>
    </lineage>
</organism>
<sequence>MRDMKKAVERIRQAISRREKILIFGDYDVDGILSVVILSKALESLGAEVDYFIPERLKEGYGIKEEHIEIVLERKASLVISVDCGIKATQFTKRAKEAGVDIIITDHHLPGDILPEAKAILNPVLNDSGYPDRRLAGIGVAFKLIQALFEKEGKSSSLPHYLKMVSIGTIADVAELKGENRLFVKFG</sequence>